<keyword evidence="7" id="KW-1185">Reference proteome</keyword>
<evidence type="ECO:0000259" key="5">
    <source>
        <dbReference type="Pfam" id="PF00884"/>
    </source>
</evidence>
<dbReference type="PROSITE" id="PS00523">
    <property type="entry name" value="SULFATASE_1"/>
    <property type="match status" value="1"/>
</dbReference>
<evidence type="ECO:0000256" key="1">
    <source>
        <dbReference type="ARBA" id="ARBA00008779"/>
    </source>
</evidence>
<sequence>MHARGHDVVWCPLLSSTFNSKTFMKKRLLSALTRQRLSLFVLSTAVFGHASAQHDPVQPFRGKIGKTIEETEQWWQEQPKAPKGAPNVVWILLDDVGFGATSAFGGLIDTPNFEKLAKGGLRYTNFHTTGICSPTRASLLTGRNPHAVAMGHHAELGIGAPGYNGNIPFEAGTVAEIFKENGYNTFALGKWHGNQPRDLTIAGPYNRYPTGRGFEHFYGFLGGATDQWHPQLVEETSPIDIEPNTKHLNRLLSDKAISYIANQKSADPEKPFFLYLATGAAHAPHHVAREWSDKYKGKFDGGWDEYREKVFQRQLAGGLAPKGTQLPPRQTGIKPWNSLSADEKKIYARFMEVYAGFLSYTDYEVGRVVDYLQQIGQLDNTAIFLVVGDNGGSKEGTYTGTAGTAEKSSGDDVKFLLSQYDKLGTEYSYPNYPLGWSQATNTPFRYWKSDVNAEGASHTTLIVHYPKGITDKGGLRTQYAHVTDILPTTIELTGVKVPAEINGYKQWPFHGTSLVYSLNDAQAAARHTQQYYELHGGRAIYKDGWKASVYHPRNTFGEETTDINFIADFKRDKWELYNINEDWNEINDLAAEHPEKLEVLKKLFDEEAEKYNVYPLKNFRAGLTPPPIRPKTVIYEGTTIKTRVYIGKGPIDITAEVETGKNAEGVIFANGGLLGGSSLYIKQNQLHYLLNDGVKQVLLKSSKALKEGRNIIRLQFSADKKVTLLANGEQVAEQADINATKYLASASSDGFSVGKDLNSPVTRDYPGTFAFTGAVRQLVIEQREQNQGKVGLLKKGN</sequence>
<dbReference type="InterPro" id="IPR024607">
    <property type="entry name" value="Sulfatase_CS"/>
</dbReference>
<dbReference type="EMBL" id="BMIA01000004">
    <property type="protein sequence ID" value="GGH49957.1"/>
    <property type="molecule type" value="Genomic_DNA"/>
</dbReference>
<protein>
    <submittedName>
        <fullName evidence="6">Arylsulfatase</fullName>
    </submittedName>
</protein>
<accession>A0ABQ1Z6M4</accession>
<keyword evidence="3" id="KW-0378">Hydrolase</keyword>
<dbReference type="Proteomes" id="UP000600214">
    <property type="component" value="Unassembled WGS sequence"/>
</dbReference>
<dbReference type="Gene3D" id="3.30.1120.10">
    <property type="match status" value="1"/>
</dbReference>
<dbReference type="SUPFAM" id="SSF53649">
    <property type="entry name" value="Alkaline phosphatase-like"/>
    <property type="match status" value="1"/>
</dbReference>
<evidence type="ECO:0000256" key="2">
    <source>
        <dbReference type="ARBA" id="ARBA00022723"/>
    </source>
</evidence>
<comment type="similarity">
    <text evidence="1">Belongs to the sulfatase family.</text>
</comment>
<evidence type="ECO:0000256" key="3">
    <source>
        <dbReference type="ARBA" id="ARBA00022801"/>
    </source>
</evidence>
<gene>
    <name evidence="6" type="primary">atsD</name>
    <name evidence="6" type="ORF">GCM10007423_52300</name>
</gene>
<comment type="caution">
    <text evidence="6">The sequence shown here is derived from an EMBL/GenBank/DDBJ whole genome shotgun (WGS) entry which is preliminary data.</text>
</comment>
<evidence type="ECO:0000313" key="7">
    <source>
        <dbReference type="Proteomes" id="UP000600214"/>
    </source>
</evidence>
<dbReference type="PANTHER" id="PTHR42693">
    <property type="entry name" value="ARYLSULFATASE FAMILY MEMBER"/>
    <property type="match status" value="1"/>
</dbReference>
<evidence type="ECO:0000313" key="6">
    <source>
        <dbReference type="EMBL" id="GGH49957.1"/>
    </source>
</evidence>
<reference evidence="7" key="1">
    <citation type="journal article" date="2019" name="Int. J. Syst. Evol. Microbiol.">
        <title>The Global Catalogue of Microorganisms (GCM) 10K type strain sequencing project: providing services to taxonomists for standard genome sequencing and annotation.</title>
        <authorList>
            <consortium name="The Broad Institute Genomics Platform"/>
            <consortium name="The Broad Institute Genome Sequencing Center for Infectious Disease"/>
            <person name="Wu L."/>
            <person name="Ma J."/>
        </authorList>
    </citation>
    <scope>NUCLEOTIDE SEQUENCE [LARGE SCALE GENOMIC DNA]</scope>
    <source>
        <strain evidence="7">CGMCC 1.15288</strain>
    </source>
</reference>
<dbReference type="PANTHER" id="PTHR42693:SF43">
    <property type="entry name" value="BLL2667 PROTEIN"/>
    <property type="match status" value="1"/>
</dbReference>
<keyword evidence="4" id="KW-0106">Calcium</keyword>
<name>A0ABQ1Z6M4_9BACT</name>
<proteinExistence type="inferred from homology"/>
<dbReference type="InterPro" id="IPR017850">
    <property type="entry name" value="Alkaline_phosphatase_core_sf"/>
</dbReference>
<dbReference type="Pfam" id="PF00884">
    <property type="entry name" value="Sulfatase"/>
    <property type="match status" value="1"/>
</dbReference>
<dbReference type="InterPro" id="IPR050738">
    <property type="entry name" value="Sulfatase"/>
</dbReference>
<evidence type="ECO:0000256" key="4">
    <source>
        <dbReference type="ARBA" id="ARBA00022837"/>
    </source>
</evidence>
<dbReference type="Gene3D" id="3.40.720.10">
    <property type="entry name" value="Alkaline Phosphatase, subunit A"/>
    <property type="match status" value="1"/>
</dbReference>
<feature type="domain" description="Sulfatase N-terminal" evidence="5">
    <location>
        <begin position="86"/>
        <end position="495"/>
    </location>
</feature>
<dbReference type="InterPro" id="IPR000917">
    <property type="entry name" value="Sulfatase_N"/>
</dbReference>
<organism evidence="6 7">
    <name type="scientific">Dyadobacter endophyticus</name>
    <dbReference type="NCBI Taxonomy" id="1749036"/>
    <lineage>
        <taxon>Bacteria</taxon>
        <taxon>Pseudomonadati</taxon>
        <taxon>Bacteroidota</taxon>
        <taxon>Cytophagia</taxon>
        <taxon>Cytophagales</taxon>
        <taxon>Spirosomataceae</taxon>
        <taxon>Dyadobacter</taxon>
    </lineage>
</organism>
<dbReference type="CDD" id="cd16025">
    <property type="entry name" value="PAS_like"/>
    <property type="match status" value="1"/>
</dbReference>
<keyword evidence="2" id="KW-0479">Metal-binding</keyword>